<feature type="transmembrane region" description="Helical" evidence="6">
    <location>
        <begin position="107"/>
        <end position="125"/>
    </location>
</feature>
<dbReference type="SUPFAM" id="SSF161098">
    <property type="entry name" value="MetI-like"/>
    <property type="match status" value="1"/>
</dbReference>
<gene>
    <name evidence="8" type="ORF">M1E25_19635</name>
</gene>
<feature type="transmembrane region" description="Helical" evidence="6">
    <location>
        <begin position="46"/>
        <end position="65"/>
    </location>
</feature>
<evidence type="ECO:0000313" key="8">
    <source>
        <dbReference type="EMBL" id="MCM2579532.1"/>
    </source>
</evidence>
<keyword evidence="3 6" id="KW-0812">Transmembrane</keyword>
<feature type="transmembrane region" description="Helical" evidence="6">
    <location>
        <begin position="201"/>
        <end position="226"/>
    </location>
</feature>
<protein>
    <submittedName>
        <fullName evidence="8">ABC transporter permease</fullName>
    </submittedName>
</protein>
<feature type="transmembrane region" description="Helical" evidence="6">
    <location>
        <begin position="77"/>
        <end position="95"/>
    </location>
</feature>
<dbReference type="PANTHER" id="PTHR30177">
    <property type="entry name" value="GLYCINE BETAINE/L-PROLINE TRANSPORT SYSTEM PERMEASE PROTEIN PROW"/>
    <property type="match status" value="1"/>
</dbReference>
<comment type="caution">
    <text evidence="8">The sequence shown here is derived from an EMBL/GenBank/DDBJ whole genome shotgun (WGS) entry which is preliminary data.</text>
</comment>
<dbReference type="PROSITE" id="PS50928">
    <property type="entry name" value="ABC_TM1"/>
    <property type="match status" value="1"/>
</dbReference>
<keyword evidence="9" id="KW-1185">Reference proteome</keyword>
<evidence type="ECO:0000259" key="7">
    <source>
        <dbReference type="PROSITE" id="PS50928"/>
    </source>
</evidence>
<dbReference type="InterPro" id="IPR051204">
    <property type="entry name" value="ABC_transp_perm/SBD"/>
</dbReference>
<dbReference type="RefSeq" id="WP_251417456.1">
    <property type="nucleotide sequence ID" value="NZ_JAMQGM010000043.1"/>
</dbReference>
<evidence type="ECO:0000256" key="6">
    <source>
        <dbReference type="RuleBase" id="RU363032"/>
    </source>
</evidence>
<dbReference type="Gene3D" id="1.10.3720.10">
    <property type="entry name" value="MetI-like"/>
    <property type="match status" value="1"/>
</dbReference>
<evidence type="ECO:0000256" key="4">
    <source>
        <dbReference type="ARBA" id="ARBA00022989"/>
    </source>
</evidence>
<dbReference type="CDD" id="cd06261">
    <property type="entry name" value="TM_PBP2"/>
    <property type="match status" value="1"/>
</dbReference>
<comment type="similarity">
    <text evidence="6">Belongs to the binding-protein-dependent transport system permease family.</text>
</comment>
<evidence type="ECO:0000256" key="3">
    <source>
        <dbReference type="ARBA" id="ARBA00022692"/>
    </source>
</evidence>
<dbReference type="Pfam" id="PF00528">
    <property type="entry name" value="BPD_transp_1"/>
    <property type="match status" value="1"/>
</dbReference>
<name>A0ABT0XAJ5_9ACTN</name>
<dbReference type="PANTHER" id="PTHR30177:SF4">
    <property type="entry name" value="OSMOPROTECTANT IMPORT PERMEASE PROTEIN OSMW"/>
    <property type="match status" value="1"/>
</dbReference>
<evidence type="ECO:0000256" key="1">
    <source>
        <dbReference type="ARBA" id="ARBA00004141"/>
    </source>
</evidence>
<dbReference type="InterPro" id="IPR000515">
    <property type="entry name" value="MetI-like"/>
</dbReference>
<keyword evidence="5 6" id="KW-0472">Membrane</keyword>
<evidence type="ECO:0000313" key="9">
    <source>
        <dbReference type="Proteomes" id="UP001167160"/>
    </source>
</evidence>
<feature type="domain" description="ABC transmembrane type-1" evidence="7">
    <location>
        <begin position="40"/>
        <end position="222"/>
    </location>
</feature>
<dbReference type="Proteomes" id="UP001167160">
    <property type="component" value="Unassembled WGS sequence"/>
</dbReference>
<proteinExistence type="inferred from homology"/>
<organism evidence="8 9">
    <name type="scientific">Streptomyces meridianus</name>
    <dbReference type="NCBI Taxonomy" id="2938945"/>
    <lineage>
        <taxon>Bacteria</taxon>
        <taxon>Bacillati</taxon>
        <taxon>Actinomycetota</taxon>
        <taxon>Actinomycetes</taxon>
        <taxon>Kitasatosporales</taxon>
        <taxon>Streptomycetaceae</taxon>
        <taxon>Streptomyces</taxon>
    </lineage>
</organism>
<feature type="transmembrane region" description="Helical" evidence="6">
    <location>
        <begin position="154"/>
        <end position="181"/>
    </location>
</feature>
<accession>A0ABT0XAJ5</accession>
<sequence>MSDQPVLPDYGDPSPCVADNASFCTDWFTAHWSTLFWPALAEHVELTVLAVGFGFVLALAAAVLAHFQGWFTAPASFVASFLYTVPPLALFQLLVPVTGFSVLTVEIALVAYSLYLLFTTVLTGLREVPQDAVRAATGMGLTRRQILFRVELPLAVPSLVSALRITTVMTIGTVAIAAYVIDAGLGSLILKALQSPFNTLFIGSGALAVALALTADGLLLLAGRLLTPWARSRRNA</sequence>
<keyword evidence="2 6" id="KW-0813">Transport</keyword>
<evidence type="ECO:0000256" key="2">
    <source>
        <dbReference type="ARBA" id="ARBA00022448"/>
    </source>
</evidence>
<dbReference type="EMBL" id="JAMQGM010000043">
    <property type="protein sequence ID" value="MCM2579532.1"/>
    <property type="molecule type" value="Genomic_DNA"/>
</dbReference>
<evidence type="ECO:0000256" key="5">
    <source>
        <dbReference type="ARBA" id="ARBA00023136"/>
    </source>
</evidence>
<dbReference type="InterPro" id="IPR035906">
    <property type="entry name" value="MetI-like_sf"/>
</dbReference>
<reference evidence="8" key="1">
    <citation type="journal article" date="2023" name="Int. J. Syst. Evol. Microbiol.">
        <title>Streptomyces meridianus sp. nov. isolated from brackish water of the Tagus estuary in Alcochete, Portugal.</title>
        <authorList>
            <person name="Santos J.D.N."/>
            <person name="Klimek D."/>
            <person name="Calusinska M."/>
            <person name="Lobo Da Cunha A."/>
            <person name="Catita J."/>
            <person name="Goncalves H."/>
            <person name="Gonzalez I."/>
            <person name="Reyes F."/>
            <person name="Lage O.M."/>
        </authorList>
    </citation>
    <scope>NUCLEOTIDE SEQUENCE</scope>
    <source>
        <strain evidence="8">MTZ3.1</strain>
    </source>
</reference>
<keyword evidence="4 6" id="KW-1133">Transmembrane helix</keyword>
<comment type="subcellular location">
    <subcellularLocation>
        <location evidence="6">Cell membrane</location>
        <topology evidence="6">Multi-pass membrane protein</topology>
    </subcellularLocation>
    <subcellularLocation>
        <location evidence="1">Membrane</location>
        <topology evidence="1">Multi-pass membrane protein</topology>
    </subcellularLocation>
</comment>